<feature type="chain" id="PRO_5021874568" evidence="1">
    <location>
        <begin position="23"/>
        <end position="151"/>
    </location>
</feature>
<protein>
    <submittedName>
        <fullName evidence="3">DUF2147 domain-containing protein</fullName>
    </submittedName>
</protein>
<accession>A0A563UBM8</accession>
<dbReference type="Gene3D" id="2.40.128.520">
    <property type="match status" value="1"/>
</dbReference>
<evidence type="ECO:0000313" key="3">
    <source>
        <dbReference type="EMBL" id="TWR28740.1"/>
    </source>
</evidence>
<dbReference type="Pfam" id="PF09917">
    <property type="entry name" value="DUF2147"/>
    <property type="match status" value="1"/>
</dbReference>
<feature type="signal peptide" evidence="1">
    <location>
        <begin position="1"/>
        <end position="22"/>
    </location>
</feature>
<evidence type="ECO:0000256" key="1">
    <source>
        <dbReference type="SAM" id="SignalP"/>
    </source>
</evidence>
<dbReference type="PANTHER" id="PTHR36919:SF2">
    <property type="entry name" value="BLL6627 PROTEIN"/>
    <property type="match status" value="1"/>
</dbReference>
<proteinExistence type="predicted"/>
<reference evidence="3 4" key="1">
    <citation type="submission" date="2019-07" db="EMBL/GenBank/DDBJ databases">
        <authorList>
            <person name="Kim J."/>
        </authorList>
    </citation>
    <scope>NUCLEOTIDE SEQUENCE [LARGE SCALE GENOMIC DNA]</scope>
    <source>
        <strain evidence="3 4">MJ1a</strain>
    </source>
</reference>
<keyword evidence="4" id="KW-1185">Reference proteome</keyword>
<organism evidence="3 4">
    <name type="scientific">Mucilaginibacter achroorhodeus</name>
    <dbReference type="NCBI Taxonomy" id="2599294"/>
    <lineage>
        <taxon>Bacteria</taxon>
        <taxon>Pseudomonadati</taxon>
        <taxon>Bacteroidota</taxon>
        <taxon>Sphingobacteriia</taxon>
        <taxon>Sphingobacteriales</taxon>
        <taxon>Sphingobacteriaceae</taxon>
        <taxon>Mucilaginibacter</taxon>
    </lineage>
</organism>
<dbReference type="PANTHER" id="PTHR36919">
    <property type="entry name" value="BLR1215 PROTEIN"/>
    <property type="match status" value="1"/>
</dbReference>
<dbReference type="InterPro" id="IPR019223">
    <property type="entry name" value="DUF2147"/>
</dbReference>
<evidence type="ECO:0000259" key="2">
    <source>
        <dbReference type="Pfam" id="PF09917"/>
    </source>
</evidence>
<gene>
    <name evidence="3" type="ORF">FPZ42_00485</name>
</gene>
<sequence length="151" mass="17579">MMLKIFQISLITVLLTGLTCTAGNVHSDEVICGKWISEDKDLIIQVSKDNLEYHAKIVWFDDRDESMQLDDHFDRLNPDPTLRNRKIVGMEVLEKLQYAPNTNTWENGVIYDAKHGRLWNSCAYINSKGELKVKGYWHFKFIGKTLTFKRV</sequence>
<evidence type="ECO:0000313" key="4">
    <source>
        <dbReference type="Proteomes" id="UP000318010"/>
    </source>
</evidence>
<dbReference type="EMBL" id="VOEI01000001">
    <property type="protein sequence ID" value="TWR28740.1"/>
    <property type="molecule type" value="Genomic_DNA"/>
</dbReference>
<feature type="domain" description="DUF2147" evidence="2">
    <location>
        <begin position="33"/>
        <end position="150"/>
    </location>
</feature>
<name>A0A563UBM8_9SPHI</name>
<dbReference type="Proteomes" id="UP000318010">
    <property type="component" value="Unassembled WGS sequence"/>
</dbReference>
<keyword evidence="1" id="KW-0732">Signal</keyword>
<dbReference type="AlphaFoldDB" id="A0A563UBM8"/>
<comment type="caution">
    <text evidence="3">The sequence shown here is derived from an EMBL/GenBank/DDBJ whole genome shotgun (WGS) entry which is preliminary data.</text>
</comment>
<dbReference type="OrthoDB" id="9814399at2"/>